<dbReference type="AlphaFoldDB" id="C1B627"/>
<gene>
    <name evidence="2" type="ordered locus">ROP_71910</name>
</gene>
<proteinExistence type="predicted"/>
<dbReference type="STRING" id="632772.ROP_71910"/>
<name>C1B627_RHOOB</name>
<dbReference type="InterPro" id="IPR036249">
    <property type="entry name" value="Thioredoxin-like_sf"/>
</dbReference>
<dbReference type="Pfam" id="PF00085">
    <property type="entry name" value="Thioredoxin"/>
    <property type="match status" value="1"/>
</dbReference>
<reference evidence="2 3" key="1">
    <citation type="submission" date="2009-03" db="EMBL/GenBank/DDBJ databases">
        <title>Comparison of the complete genome sequences of Rhodococcus erythropolis PR4 and Rhodococcus opacus B4.</title>
        <authorList>
            <person name="Takarada H."/>
            <person name="Sekine M."/>
            <person name="Hosoyama A."/>
            <person name="Yamada R."/>
            <person name="Fujisawa T."/>
            <person name="Omata S."/>
            <person name="Shimizu A."/>
            <person name="Tsukatani N."/>
            <person name="Tanikawa S."/>
            <person name="Fujita N."/>
            <person name="Harayama S."/>
        </authorList>
    </citation>
    <scope>NUCLEOTIDE SEQUENCE [LARGE SCALE GENOMIC DNA]</scope>
    <source>
        <strain evidence="2 3">B4</strain>
    </source>
</reference>
<organism evidence="2 3">
    <name type="scientific">Rhodococcus opacus (strain B4)</name>
    <dbReference type="NCBI Taxonomy" id="632772"/>
    <lineage>
        <taxon>Bacteria</taxon>
        <taxon>Bacillati</taxon>
        <taxon>Actinomycetota</taxon>
        <taxon>Actinomycetes</taxon>
        <taxon>Mycobacteriales</taxon>
        <taxon>Nocardiaceae</taxon>
        <taxon>Rhodococcus</taxon>
    </lineage>
</organism>
<protein>
    <submittedName>
        <fullName evidence="2">Thioredoxin</fullName>
    </submittedName>
</protein>
<dbReference type="PATRIC" id="fig|632772.20.peg.7504"/>
<dbReference type="CDD" id="cd02961">
    <property type="entry name" value="PDI_a_family"/>
    <property type="match status" value="1"/>
</dbReference>
<dbReference type="InterPro" id="IPR017937">
    <property type="entry name" value="Thioredoxin_CS"/>
</dbReference>
<accession>C1B627</accession>
<feature type="domain" description="Thioredoxin" evidence="1">
    <location>
        <begin position="3"/>
        <end position="40"/>
    </location>
</feature>
<dbReference type="Proteomes" id="UP000002212">
    <property type="component" value="Chromosome"/>
</dbReference>
<dbReference type="KEGG" id="rop:ROP_71910"/>
<evidence type="ECO:0000313" key="2">
    <source>
        <dbReference type="EMBL" id="BAH55438.1"/>
    </source>
</evidence>
<dbReference type="OrthoDB" id="9790390at2"/>
<dbReference type="EMBL" id="AP011115">
    <property type="protein sequence ID" value="BAH55438.1"/>
    <property type="molecule type" value="Genomic_DNA"/>
</dbReference>
<sequence>MPTVALTQSNFDDTIASNDIVLIDFWASWCGPCRAFAPTFG</sequence>
<dbReference type="InterPro" id="IPR013766">
    <property type="entry name" value="Thioredoxin_domain"/>
</dbReference>
<dbReference type="HOGENOM" id="CLU_3275821_0_0_11"/>
<evidence type="ECO:0000313" key="3">
    <source>
        <dbReference type="Proteomes" id="UP000002212"/>
    </source>
</evidence>
<dbReference type="PROSITE" id="PS00194">
    <property type="entry name" value="THIOREDOXIN_1"/>
    <property type="match status" value="1"/>
</dbReference>
<dbReference type="Gene3D" id="3.40.30.10">
    <property type="entry name" value="Glutaredoxin"/>
    <property type="match status" value="1"/>
</dbReference>
<evidence type="ECO:0000259" key="1">
    <source>
        <dbReference type="Pfam" id="PF00085"/>
    </source>
</evidence>
<dbReference type="SUPFAM" id="SSF52833">
    <property type="entry name" value="Thioredoxin-like"/>
    <property type="match status" value="1"/>
</dbReference>